<dbReference type="InterPro" id="IPR013328">
    <property type="entry name" value="6PGD_dom2"/>
</dbReference>
<accession>A0ABV4JVA4</accession>
<evidence type="ECO:0000256" key="1">
    <source>
        <dbReference type="ARBA" id="ARBA00023002"/>
    </source>
</evidence>
<keyword evidence="1 5" id="KW-0560">Oxidoreductase</keyword>
<feature type="domain" description="3-hydroxyisobutyrate dehydrogenase-like NAD-binding" evidence="4">
    <location>
        <begin position="169"/>
        <end position="288"/>
    </location>
</feature>
<dbReference type="Gene3D" id="3.40.50.720">
    <property type="entry name" value="NAD(P)-binding Rossmann-like Domain"/>
    <property type="match status" value="1"/>
</dbReference>
<feature type="domain" description="6-phosphogluconate dehydrogenase NADP-binding" evidence="3">
    <location>
        <begin position="7"/>
        <end position="166"/>
    </location>
</feature>
<evidence type="ECO:0000259" key="3">
    <source>
        <dbReference type="Pfam" id="PF03446"/>
    </source>
</evidence>
<dbReference type="SUPFAM" id="SSF48179">
    <property type="entry name" value="6-phosphogluconate dehydrogenase C-terminal domain-like"/>
    <property type="match status" value="1"/>
</dbReference>
<dbReference type="EMBL" id="JBFSOO010000012">
    <property type="protein sequence ID" value="MEZ6854617.1"/>
    <property type="molecule type" value="Genomic_DNA"/>
</dbReference>
<dbReference type="InterPro" id="IPR036291">
    <property type="entry name" value="NAD(P)-bd_dom_sf"/>
</dbReference>
<keyword evidence="6" id="KW-1185">Reference proteome</keyword>
<dbReference type="InterPro" id="IPR006115">
    <property type="entry name" value="6PGDH_NADP-bd"/>
</dbReference>
<gene>
    <name evidence="5" type="ORF">AB2Z07_13970</name>
</gene>
<dbReference type="InterPro" id="IPR029154">
    <property type="entry name" value="HIBADH-like_NADP-bd"/>
</dbReference>
<evidence type="ECO:0000259" key="4">
    <source>
        <dbReference type="Pfam" id="PF14833"/>
    </source>
</evidence>
<dbReference type="Gene3D" id="1.10.1040.10">
    <property type="entry name" value="N-(1-d-carboxylethyl)-l-norvaline Dehydrogenase, domain 2"/>
    <property type="match status" value="1"/>
</dbReference>
<evidence type="ECO:0000313" key="5">
    <source>
        <dbReference type="EMBL" id="MEZ6854617.1"/>
    </source>
</evidence>
<name>A0ABV4JVA4_9BACT</name>
<keyword evidence="2" id="KW-0520">NAD</keyword>
<dbReference type="PANTHER" id="PTHR43060">
    <property type="entry name" value="3-HYDROXYISOBUTYRATE DEHYDROGENASE-LIKE 1, MITOCHONDRIAL-RELATED"/>
    <property type="match status" value="1"/>
</dbReference>
<sequence>MSITSKRIGWIGTGVMGKSMCKHLITSGCTAFVYNRSAEKTKELTELGATLCSSPAEVAANSDVVFTIVGFPQDVEEVILGENGVIANAKEGTIIVDMTTSTPSLAKRIAEVAASKSMAALDAPVSGGDLGAREGTLAIMVGGDLVTYETVLPLFEMMGKNVQRMGESGAGQHCKMANQILIAGTMIGTVESLLYAAKAGMDLDQVIDVIGSGAAGSWSINNLGRRIAKKDFDPGFFIKHFVKDMGIALEEAAKMNLALPGLAMANQFYVAAKAQGLENLGTQGLYKVFATMNQA</sequence>
<dbReference type="GO" id="GO:0016491">
    <property type="term" value="F:oxidoreductase activity"/>
    <property type="evidence" value="ECO:0007669"/>
    <property type="project" value="UniProtKB-KW"/>
</dbReference>
<dbReference type="PIRSF" id="PIRSF000103">
    <property type="entry name" value="HIBADH"/>
    <property type="match status" value="1"/>
</dbReference>
<dbReference type="InterPro" id="IPR015815">
    <property type="entry name" value="HIBADH-related"/>
</dbReference>
<proteinExistence type="predicted"/>
<evidence type="ECO:0000313" key="6">
    <source>
        <dbReference type="Proteomes" id="UP001568358"/>
    </source>
</evidence>
<organism evidence="5 6">
    <name type="scientific">Halodesulfovibrio aestuarii</name>
    <dbReference type="NCBI Taxonomy" id="126333"/>
    <lineage>
        <taxon>Bacteria</taxon>
        <taxon>Pseudomonadati</taxon>
        <taxon>Thermodesulfobacteriota</taxon>
        <taxon>Desulfovibrionia</taxon>
        <taxon>Desulfovibrionales</taxon>
        <taxon>Desulfovibrionaceae</taxon>
        <taxon>Halodesulfovibrio</taxon>
    </lineage>
</organism>
<protein>
    <submittedName>
        <fullName evidence="5">NAD(P)-dependent oxidoreductase</fullName>
        <ecNumber evidence="5">1.1.-.-</ecNumber>
    </submittedName>
</protein>
<dbReference type="PANTHER" id="PTHR43060:SF15">
    <property type="entry name" value="3-HYDROXYISOBUTYRATE DEHYDROGENASE-LIKE 1, MITOCHONDRIAL-RELATED"/>
    <property type="match status" value="1"/>
</dbReference>
<dbReference type="InterPro" id="IPR008927">
    <property type="entry name" value="6-PGluconate_DH-like_C_sf"/>
</dbReference>
<dbReference type="SUPFAM" id="SSF51735">
    <property type="entry name" value="NAD(P)-binding Rossmann-fold domains"/>
    <property type="match status" value="1"/>
</dbReference>
<evidence type="ECO:0000256" key="2">
    <source>
        <dbReference type="ARBA" id="ARBA00023027"/>
    </source>
</evidence>
<dbReference type="Pfam" id="PF03446">
    <property type="entry name" value="NAD_binding_2"/>
    <property type="match status" value="1"/>
</dbReference>
<comment type="caution">
    <text evidence="5">The sequence shown here is derived from an EMBL/GenBank/DDBJ whole genome shotgun (WGS) entry which is preliminary data.</text>
</comment>
<dbReference type="Proteomes" id="UP001568358">
    <property type="component" value="Unassembled WGS sequence"/>
</dbReference>
<reference evidence="5 6" key="1">
    <citation type="submission" date="2024-07" db="EMBL/GenBank/DDBJ databases">
        <title>Active virus-host system and metabolic interactions in a Lokiarchaeon culture.</title>
        <authorList>
            <person name="Ponce Toledo R.I."/>
            <person name="Rodrigues Oliveira T."/>
            <person name="Schleper C."/>
        </authorList>
    </citation>
    <scope>NUCLEOTIDE SEQUENCE [LARGE SCALE GENOMIC DNA]</scope>
    <source>
        <strain evidence="5 6">B35</strain>
    </source>
</reference>
<dbReference type="Pfam" id="PF14833">
    <property type="entry name" value="NAD_binding_11"/>
    <property type="match status" value="1"/>
</dbReference>
<dbReference type="EC" id="1.1.-.-" evidence="5"/>
<dbReference type="RefSeq" id="WP_371150958.1">
    <property type="nucleotide sequence ID" value="NZ_JBFSOO010000012.1"/>
</dbReference>